<evidence type="ECO:0000313" key="12">
    <source>
        <dbReference type="Proteomes" id="UP001054902"/>
    </source>
</evidence>
<dbReference type="Gene3D" id="1.50.40.10">
    <property type="entry name" value="Mitochondrial carrier domain"/>
    <property type="match status" value="1"/>
</dbReference>
<dbReference type="InterPro" id="IPR044712">
    <property type="entry name" value="SLC25A32-like"/>
</dbReference>
<dbReference type="GO" id="GO:0042910">
    <property type="term" value="F:xenobiotic transmembrane transporter activity"/>
    <property type="evidence" value="ECO:0007669"/>
    <property type="project" value="InterPro"/>
</dbReference>
<evidence type="ECO:0000256" key="9">
    <source>
        <dbReference type="PROSITE-ProRule" id="PRU00282"/>
    </source>
</evidence>
<feature type="transmembrane region" description="Helical" evidence="10">
    <location>
        <begin position="485"/>
        <end position="510"/>
    </location>
</feature>
<evidence type="ECO:0000256" key="2">
    <source>
        <dbReference type="ARBA" id="ARBA00006375"/>
    </source>
</evidence>
<dbReference type="PANTHER" id="PTHR45683">
    <property type="entry name" value="MITOCHONDRIAL NICOTINAMIDE ADENINE DINUCLEOTIDE TRANSPORTER 1-RELATED-RELATED"/>
    <property type="match status" value="1"/>
</dbReference>
<dbReference type="GO" id="GO:0016020">
    <property type="term" value="C:membrane"/>
    <property type="evidence" value="ECO:0007669"/>
    <property type="project" value="UniProtKB-SubCell"/>
</dbReference>
<evidence type="ECO:0000256" key="10">
    <source>
        <dbReference type="SAM" id="Phobius"/>
    </source>
</evidence>
<dbReference type="Pfam" id="PF01554">
    <property type="entry name" value="MatE"/>
    <property type="match status" value="1"/>
</dbReference>
<accession>A0AAD3H6L4</accession>
<reference evidence="11 12" key="1">
    <citation type="journal article" date="2021" name="Sci. Rep.">
        <title>The genome of the diatom Chaetoceros tenuissimus carries an ancient integrated fragment of an extant virus.</title>
        <authorList>
            <person name="Hongo Y."/>
            <person name="Kimura K."/>
            <person name="Takaki Y."/>
            <person name="Yoshida Y."/>
            <person name="Baba S."/>
            <person name="Kobayashi G."/>
            <person name="Nagasaki K."/>
            <person name="Hano T."/>
            <person name="Tomaru Y."/>
        </authorList>
    </citation>
    <scope>NUCLEOTIDE SEQUENCE [LARGE SCALE GENOMIC DNA]</scope>
    <source>
        <strain evidence="11 12">NIES-3715</strain>
    </source>
</reference>
<evidence type="ECO:0000256" key="8">
    <source>
        <dbReference type="ARBA" id="ARBA00023136"/>
    </source>
</evidence>
<feature type="transmembrane region" description="Helical" evidence="10">
    <location>
        <begin position="595"/>
        <end position="616"/>
    </location>
</feature>
<sequence>MTNHTQDQTGTKVLGTSIKIPIKDEELIEMTDTFETVVLTEDQQHTIASLFAGVGSGTISSIVCAPLDLVKTRMQVLGDLSKNRSIEKRDLSIIRSIEDIIQKDGIRGCFRGLGPTLLTVPSFWGLYFPLYEVMKKNMHNRFQDPDNLDGASGPLVHMSSAIMAGAVADFFCNPMFVVRTRMQTEVLHYMERPVADRKPHGIAQTVKGLYRENGIPTFWRGFTASLLGLSHVGIQFPVYEYLKAQARDRSVNDEESTFDLLVASGISKMIATSVTYPHEVIRSRLMDYRGDDPAKKGLINTFRRVVKNEGAGALYTGIHVSMFTSYSTSTATTYPMRPFQKPVLLVVAIIASIAMAFSTTRTIVHPISNHVSTFNHRSQLERKSIQLHETSIKDLDLDPKIGVNGEQSEYEMEQGSKRKRFLSSLPSLGKKGFQDEVDQQIISTAVPSMLNMAVVPIVNSVDTFWVGRLGVTLALAGQSAANQAFFTLFFLVSFLPTITAPLVATAVGSGDMEEAKNKVSEALFLSNLLGLVGTIILCGFPRTSLGLVLAQDSAAMQYAIPYLRFRALSMIPSLISSSGFAAYRGLLNTVTPLKVSITTNLLNLIADPLFIFGLPFSTGPLKAIKGLGVSGAAIATAGAESLSGLIYLRLLIRRKLTSVKDMFKIPSWDSIKTIVKGGSAMLLFQLVLNVAFLTAARRVQSIDPSGLAAAAYGIIMQIYSVGVVCHLGIKATAATLVPSERSKKGDAAARVMADKLFIWGSIVGVLLGVGQMIALPFLIPMFTTIPELRDAIKIPALISSFIHFVNGPLFAGEGVMVGLGTFKALTSCTILGASIMVSCILSPLGKSLNGILLSLAAFNFFQAGGMVYHYLKKGPLSKKLQSEKIE</sequence>
<dbReference type="GO" id="GO:0006862">
    <property type="term" value="P:nucleotide transport"/>
    <property type="evidence" value="ECO:0007669"/>
    <property type="project" value="InterPro"/>
</dbReference>
<evidence type="ECO:0000256" key="1">
    <source>
        <dbReference type="ARBA" id="ARBA00004141"/>
    </source>
</evidence>
<keyword evidence="12" id="KW-1185">Reference proteome</keyword>
<evidence type="ECO:0000256" key="6">
    <source>
        <dbReference type="ARBA" id="ARBA00022737"/>
    </source>
</evidence>
<feature type="transmembrane region" description="Helical" evidence="10">
    <location>
        <begin position="628"/>
        <end position="652"/>
    </location>
</feature>
<keyword evidence="6" id="KW-0677">Repeat</keyword>
<feature type="transmembrane region" description="Helical" evidence="10">
    <location>
        <begin position="756"/>
        <end position="779"/>
    </location>
</feature>
<gene>
    <name evidence="11" type="ORF">CTEN210_08801</name>
</gene>
<feature type="transmembrane region" description="Helical" evidence="10">
    <location>
        <begin position="563"/>
        <end position="583"/>
    </location>
</feature>
<comment type="caution">
    <text evidence="11">The sequence shown here is derived from an EMBL/GenBank/DDBJ whole genome shotgun (WGS) entry which is preliminary data.</text>
</comment>
<dbReference type="NCBIfam" id="TIGR00797">
    <property type="entry name" value="matE"/>
    <property type="match status" value="1"/>
</dbReference>
<feature type="transmembrane region" description="Helical" evidence="10">
    <location>
        <begin position="151"/>
        <end position="172"/>
    </location>
</feature>
<feature type="repeat" description="Solcar" evidence="9">
    <location>
        <begin position="44"/>
        <end position="137"/>
    </location>
</feature>
<comment type="subcellular location">
    <subcellularLocation>
        <location evidence="1">Membrane</location>
        <topology evidence="1">Multi-pass membrane protein</topology>
    </subcellularLocation>
</comment>
<organism evidence="11 12">
    <name type="scientific">Chaetoceros tenuissimus</name>
    <dbReference type="NCBI Taxonomy" id="426638"/>
    <lineage>
        <taxon>Eukaryota</taxon>
        <taxon>Sar</taxon>
        <taxon>Stramenopiles</taxon>
        <taxon>Ochrophyta</taxon>
        <taxon>Bacillariophyta</taxon>
        <taxon>Coscinodiscophyceae</taxon>
        <taxon>Chaetocerotophycidae</taxon>
        <taxon>Chaetocerotales</taxon>
        <taxon>Chaetocerotaceae</taxon>
        <taxon>Chaetoceros</taxon>
    </lineage>
</organism>
<dbReference type="InterPro" id="IPR023395">
    <property type="entry name" value="MCP_dom_sf"/>
</dbReference>
<feature type="repeat" description="Solcar" evidence="9">
    <location>
        <begin position="255"/>
        <end position="342"/>
    </location>
</feature>
<comment type="similarity">
    <text evidence="2">Belongs to the mitochondrial carrier (TC 2.A.29) family.</text>
</comment>
<keyword evidence="5 9" id="KW-0812">Transmembrane</keyword>
<dbReference type="InterPro" id="IPR018108">
    <property type="entry name" value="MCP_transmembrane"/>
</dbReference>
<evidence type="ECO:0000256" key="5">
    <source>
        <dbReference type="ARBA" id="ARBA00022692"/>
    </source>
</evidence>
<dbReference type="Pfam" id="PF00153">
    <property type="entry name" value="Mito_carr"/>
    <property type="match status" value="3"/>
</dbReference>
<feature type="transmembrane region" description="Helical" evidence="10">
    <location>
        <begin position="673"/>
        <end position="694"/>
    </location>
</feature>
<comment type="similarity">
    <text evidence="3">Belongs to the multi antimicrobial extrusion (MATE) (TC 2.A.66.1) family.</text>
</comment>
<feature type="transmembrane region" description="Helical" evidence="10">
    <location>
        <begin position="824"/>
        <end position="845"/>
    </location>
</feature>
<feature type="transmembrane region" description="Helical" evidence="10">
    <location>
        <begin position="522"/>
        <end position="543"/>
    </location>
</feature>
<evidence type="ECO:0000256" key="4">
    <source>
        <dbReference type="ARBA" id="ARBA00022448"/>
    </source>
</evidence>
<feature type="transmembrane region" description="Helical" evidence="10">
    <location>
        <begin position="112"/>
        <end position="131"/>
    </location>
</feature>
<keyword evidence="7 10" id="KW-1133">Transmembrane helix</keyword>
<feature type="transmembrane region" description="Helical" evidence="10">
    <location>
        <begin position="851"/>
        <end position="871"/>
    </location>
</feature>
<feature type="transmembrane region" description="Helical" evidence="10">
    <location>
        <begin position="343"/>
        <end position="364"/>
    </location>
</feature>
<feature type="repeat" description="Solcar" evidence="9">
    <location>
        <begin position="152"/>
        <end position="245"/>
    </location>
</feature>
<keyword evidence="8 9" id="KW-0472">Membrane</keyword>
<dbReference type="SUPFAM" id="SSF103506">
    <property type="entry name" value="Mitochondrial carrier"/>
    <property type="match status" value="1"/>
</dbReference>
<feature type="transmembrane region" description="Helical" evidence="10">
    <location>
        <begin position="714"/>
        <end position="736"/>
    </location>
</feature>
<dbReference type="GO" id="GO:0015297">
    <property type="term" value="F:antiporter activity"/>
    <property type="evidence" value="ECO:0007669"/>
    <property type="project" value="InterPro"/>
</dbReference>
<name>A0AAD3H6L4_9STRA</name>
<evidence type="ECO:0000256" key="3">
    <source>
        <dbReference type="ARBA" id="ARBA00010199"/>
    </source>
</evidence>
<evidence type="ECO:0000313" key="11">
    <source>
        <dbReference type="EMBL" id="GFH52325.1"/>
    </source>
</evidence>
<evidence type="ECO:0000256" key="7">
    <source>
        <dbReference type="ARBA" id="ARBA00022989"/>
    </source>
</evidence>
<dbReference type="PROSITE" id="PS50920">
    <property type="entry name" value="SOLCAR"/>
    <property type="match status" value="3"/>
</dbReference>
<dbReference type="AlphaFoldDB" id="A0AAD3H6L4"/>
<dbReference type="InterPro" id="IPR002528">
    <property type="entry name" value="MATE_fam"/>
</dbReference>
<keyword evidence="4" id="KW-0813">Transport</keyword>
<dbReference type="EMBL" id="BLLK01000045">
    <property type="protein sequence ID" value="GFH52325.1"/>
    <property type="molecule type" value="Genomic_DNA"/>
</dbReference>
<proteinExistence type="inferred from homology"/>
<protein>
    <submittedName>
        <fullName evidence="11">Uncharacterized protein</fullName>
    </submittedName>
</protein>
<dbReference type="Proteomes" id="UP001054902">
    <property type="component" value="Unassembled WGS sequence"/>
</dbReference>